<reference evidence="5" key="1">
    <citation type="submission" date="1996-09" db="EMBL/GenBank/DDBJ databases">
        <title>Nonvitellogenic female protein of M. domestica: Adult-specific arylphorin.</title>
        <authorList>
            <person name="del Capurro M."/>
            <person name="Marinotti O."/>
            <person name="Farah C.S."/>
            <person name="James A.A."/>
            <person name="DeBianchi A.G."/>
        </authorList>
    </citation>
    <scope>NUCLEOTIDE SEQUENCE</scope>
</reference>
<sequence>MALCALGSPVTQQKFADKDFLEKQKFVLEVLQHVYQDDVFVTKFDETYATYLPWEHLEDINNADKLTEFFDLWQHKPLCDEVVFSPVYANHVEYALGLGRLFYFAKDWKAFTHAVYWARVHVNKQLFVYALNLATVLRDDLHGVTTPAVYEVLPWHFFDVAETVTKAEHQALHGFHNVTQLDNVFNVVVKSNYSNVYTHVNYDHTLAIYRRCWPQRFYYYYQPALPYWTKGPETHEFSKDRVGELYLYLHRQLLARYYLERLSNDLGEVPQLNVYRTTNPDTTAIWPTTRCQPPRSSNDYNFYILENYHLVKELEFYLNVVADFVDTTTDDFRLRWRSLEILCRAIPSVWTRNCTAVFCCARLSTKDVTMANSAMFCLAHCRSMKPLCAIHCSTLCTRNLLIIIGRLAGNFPEYQKDLEFPGVTLDVHLPELTTSLVFDSDVSNLLTLDLLLLLKVPLMLCDTLDATRSTKYSFVVKARQKRVNHQPFEFTLDVTSDKAQKQSSRYSLAPNTMRMVMVLNLEDNYQNFFELDHYVVDLVAGVNHLKRSSEEFACSTNDQTTYFELYKKLFDATNSDYQFPLTSGQCGFPRRLLLPLGKKGGLTYQFFFAVYPYHAPEVTQFSTYDPAVSCGVGSGSRYVDALPLDILWSVQSYMILLQCWKFQVLRCDRLPQRRYC</sequence>
<dbReference type="Gene3D" id="2.60.40.1520">
    <property type="entry name" value="Hemocyanin, C-terminal domain"/>
    <property type="match status" value="1"/>
</dbReference>
<accession>P91957</accession>
<dbReference type="VEuPathDB" id="VectorBase:MDOA008554"/>
<dbReference type="EMBL" id="U72651">
    <property type="protein sequence ID" value="AAB48820.1"/>
    <property type="molecule type" value="mRNA"/>
</dbReference>
<dbReference type="Pfam" id="PF00372">
    <property type="entry name" value="Hemocyanin_M"/>
    <property type="match status" value="1"/>
</dbReference>
<dbReference type="SUPFAM" id="SSF48056">
    <property type="entry name" value="Di-copper centre-containing domain"/>
    <property type="match status" value="1"/>
</dbReference>
<dbReference type="InterPro" id="IPR000896">
    <property type="entry name" value="Hemocyanin/hexamerin_mid_dom"/>
</dbReference>
<dbReference type="PANTHER" id="PTHR11511:SF5">
    <property type="entry name" value="FAT-BODY PROTEIN 1-RELATED"/>
    <property type="match status" value="1"/>
</dbReference>
<evidence type="ECO:0000256" key="1">
    <source>
        <dbReference type="ARBA" id="ARBA00022761"/>
    </source>
</evidence>
<evidence type="ECO:0000259" key="4">
    <source>
        <dbReference type="Pfam" id="PF03723"/>
    </source>
</evidence>
<keyword evidence="1" id="KW-0758">Storage protein</keyword>
<dbReference type="GO" id="GO:0045735">
    <property type="term" value="F:nutrient reservoir activity"/>
    <property type="evidence" value="ECO:0007669"/>
    <property type="project" value="UniProtKB-KW"/>
</dbReference>
<evidence type="ECO:0000259" key="2">
    <source>
        <dbReference type="Pfam" id="PF00372"/>
    </source>
</evidence>
<feature type="domain" description="Hemocyanin C-terminal" evidence="4">
    <location>
        <begin position="415"/>
        <end position="644"/>
    </location>
</feature>
<organism evidence="5">
    <name type="scientific">Musca domestica</name>
    <name type="common">House fly</name>
    <dbReference type="NCBI Taxonomy" id="7370"/>
    <lineage>
        <taxon>Eukaryota</taxon>
        <taxon>Metazoa</taxon>
        <taxon>Ecdysozoa</taxon>
        <taxon>Arthropoda</taxon>
        <taxon>Hexapoda</taxon>
        <taxon>Insecta</taxon>
        <taxon>Pterygota</taxon>
        <taxon>Neoptera</taxon>
        <taxon>Endopterygota</taxon>
        <taxon>Diptera</taxon>
        <taxon>Brachycera</taxon>
        <taxon>Muscomorpha</taxon>
        <taxon>Muscoidea</taxon>
        <taxon>Muscidae</taxon>
        <taxon>Musca</taxon>
    </lineage>
</organism>
<dbReference type="SUPFAM" id="SSF48050">
    <property type="entry name" value="Hemocyanin, N-terminal domain"/>
    <property type="match status" value="1"/>
</dbReference>
<dbReference type="SUPFAM" id="SSF81296">
    <property type="entry name" value="E set domains"/>
    <property type="match status" value="1"/>
</dbReference>
<dbReference type="InterPro" id="IPR005204">
    <property type="entry name" value="Hemocyanin_N"/>
</dbReference>
<evidence type="ECO:0000313" key="5">
    <source>
        <dbReference type="EMBL" id="AAB48820.1"/>
    </source>
</evidence>
<dbReference type="InterPro" id="IPR008922">
    <property type="entry name" value="Di-copper_centre_dom_sf"/>
</dbReference>
<dbReference type="InterPro" id="IPR014756">
    <property type="entry name" value="Ig_E-set"/>
</dbReference>
<dbReference type="Pfam" id="PF03723">
    <property type="entry name" value="Hemocyanin_C"/>
    <property type="match status" value="1"/>
</dbReference>
<dbReference type="GO" id="GO:0005615">
    <property type="term" value="C:extracellular space"/>
    <property type="evidence" value="ECO:0007669"/>
    <property type="project" value="UniProtKB-ARBA"/>
</dbReference>
<dbReference type="AlphaFoldDB" id="P91957"/>
<dbReference type="PANTHER" id="PTHR11511">
    <property type="entry name" value="LARVAL STORAGE PROTEIN/PHENOLOXIDASE"/>
    <property type="match status" value="1"/>
</dbReference>
<dbReference type="VEuPathDB" id="VectorBase:MDOMA2_005539"/>
<dbReference type="GO" id="GO:0097009">
    <property type="term" value="P:energy homeostasis"/>
    <property type="evidence" value="ECO:0007669"/>
    <property type="project" value="UniProtKB-ARBA"/>
</dbReference>
<dbReference type="InterPro" id="IPR005203">
    <property type="entry name" value="Hemocyanin_C"/>
</dbReference>
<dbReference type="InterPro" id="IPR013788">
    <property type="entry name" value="Hemocyanin/hexamerin"/>
</dbReference>
<dbReference type="InterPro" id="IPR036697">
    <property type="entry name" value="Hemocyanin_N_sf"/>
</dbReference>
<dbReference type="Gene3D" id="1.10.1280.10">
    <property type="entry name" value="Di-copper center containing domain from catechol oxidase"/>
    <property type="match status" value="1"/>
</dbReference>
<protein>
    <submittedName>
        <fullName evidence="5">Arylphorin</fullName>
    </submittedName>
</protein>
<evidence type="ECO:0000259" key="3">
    <source>
        <dbReference type="Pfam" id="PF03722"/>
    </source>
</evidence>
<dbReference type="Gene3D" id="1.20.1370.10">
    <property type="entry name" value="Hemocyanin, N-terminal domain"/>
    <property type="match status" value="1"/>
</dbReference>
<name>P91957_MUSDO</name>
<proteinExistence type="evidence at transcript level"/>
<dbReference type="InterPro" id="IPR037020">
    <property type="entry name" value="Hemocyanin_C_sf"/>
</dbReference>
<feature type="domain" description="Hemocyanin N-terminal" evidence="3">
    <location>
        <begin position="20"/>
        <end position="142"/>
    </location>
</feature>
<dbReference type="Pfam" id="PF03722">
    <property type="entry name" value="Hemocyanin_N"/>
    <property type="match status" value="1"/>
</dbReference>
<feature type="domain" description="Hemocyanin middle" evidence="2">
    <location>
        <begin position="148"/>
        <end position="327"/>
    </location>
</feature>